<dbReference type="EnsemblPlants" id="Pp3c5_710V3.1">
    <property type="protein sequence ID" value="Pp3c5_710V3.1"/>
    <property type="gene ID" value="Pp3c5_710"/>
</dbReference>
<evidence type="ECO:0000256" key="1">
    <source>
        <dbReference type="SAM" id="MobiDB-lite"/>
    </source>
</evidence>
<name>A0A2K1KHX4_PHYPA</name>
<gene>
    <name evidence="2" type="ORF">PHYPA_007052</name>
</gene>
<dbReference type="InParanoid" id="A0A2K1KHX4"/>
<reference evidence="2 4" key="1">
    <citation type="journal article" date="2008" name="Science">
        <title>The Physcomitrella genome reveals evolutionary insights into the conquest of land by plants.</title>
        <authorList>
            <person name="Rensing S."/>
            <person name="Lang D."/>
            <person name="Zimmer A."/>
            <person name="Terry A."/>
            <person name="Salamov A."/>
            <person name="Shapiro H."/>
            <person name="Nishiyama T."/>
            <person name="Perroud P.-F."/>
            <person name="Lindquist E."/>
            <person name="Kamisugi Y."/>
            <person name="Tanahashi T."/>
            <person name="Sakakibara K."/>
            <person name="Fujita T."/>
            <person name="Oishi K."/>
            <person name="Shin-I T."/>
            <person name="Kuroki Y."/>
            <person name="Toyoda A."/>
            <person name="Suzuki Y."/>
            <person name="Hashimoto A."/>
            <person name="Yamaguchi K."/>
            <person name="Sugano A."/>
            <person name="Kohara Y."/>
            <person name="Fujiyama A."/>
            <person name="Anterola A."/>
            <person name="Aoki S."/>
            <person name="Ashton N."/>
            <person name="Barbazuk W.B."/>
            <person name="Barker E."/>
            <person name="Bennetzen J."/>
            <person name="Bezanilla M."/>
            <person name="Blankenship R."/>
            <person name="Cho S.H."/>
            <person name="Dutcher S."/>
            <person name="Estelle M."/>
            <person name="Fawcett J.A."/>
            <person name="Gundlach H."/>
            <person name="Hanada K."/>
            <person name="Heyl A."/>
            <person name="Hicks K.A."/>
            <person name="Hugh J."/>
            <person name="Lohr M."/>
            <person name="Mayer K."/>
            <person name="Melkozernov A."/>
            <person name="Murata T."/>
            <person name="Nelson D."/>
            <person name="Pils B."/>
            <person name="Prigge M."/>
            <person name="Reiss B."/>
            <person name="Renner T."/>
            <person name="Rombauts S."/>
            <person name="Rushton P."/>
            <person name="Sanderfoot A."/>
            <person name="Schween G."/>
            <person name="Shiu S.-H."/>
            <person name="Stueber K."/>
            <person name="Theodoulou F.L."/>
            <person name="Tu H."/>
            <person name="Van de Peer Y."/>
            <person name="Verrier P.J."/>
            <person name="Waters E."/>
            <person name="Wood A."/>
            <person name="Yang L."/>
            <person name="Cove D."/>
            <person name="Cuming A."/>
            <person name="Hasebe M."/>
            <person name="Lucas S."/>
            <person name="Mishler D.B."/>
            <person name="Reski R."/>
            <person name="Grigoriev I."/>
            <person name="Quatrano R.S."/>
            <person name="Boore J.L."/>
        </authorList>
    </citation>
    <scope>NUCLEOTIDE SEQUENCE [LARGE SCALE GENOMIC DNA]</scope>
    <source>
        <strain evidence="3 4">cv. Gransden 2004</strain>
    </source>
</reference>
<evidence type="ECO:0000313" key="2">
    <source>
        <dbReference type="EMBL" id="PNR53377.1"/>
    </source>
</evidence>
<accession>A0A2K1KHX4</accession>
<reference evidence="2 4" key="2">
    <citation type="journal article" date="2018" name="Plant J.">
        <title>The Physcomitrella patens chromosome-scale assembly reveals moss genome structure and evolution.</title>
        <authorList>
            <person name="Lang D."/>
            <person name="Ullrich K.K."/>
            <person name="Murat F."/>
            <person name="Fuchs J."/>
            <person name="Jenkins J."/>
            <person name="Haas F.B."/>
            <person name="Piednoel M."/>
            <person name="Gundlach H."/>
            <person name="Van Bel M."/>
            <person name="Meyberg R."/>
            <person name="Vives C."/>
            <person name="Morata J."/>
            <person name="Symeonidi A."/>
            <person name="Hiss M."/>
            <person name="Muchero W."/>
            <person name="Kamisugi Y."/>
            <person name="Saleh O."/>
            <person name="Blanc G."/>
            <person name="Decker E.L."/>
            <person name="van Gessel N."/>
            <person name="Grimwood J."/>
            <person name="Hayes R.D."/>
            <person name="Graham S.W."/>
            <person name="Gunter L.E."/>
            <person name="McDaniel S.F."/>
            <person name="Hoernstein S.N.W."/>
            <person name="Larsson A."/>
            <person name="Li F.W."/>
            <person name="Perroud P.F."/>
            <person name="Phillips J."/>
            <person name="Ranjan P."/>
            <person name="Rokshar D.S."/>
            <person name="Rothfels C.J."/>
            <person name="Schneider L."/>
            <person name="Shu S."/>
            <person name="Stevenson D.W."/>
            <person name="Thummler F."/>
            <person name="Tillich M."/>
            <person name="Villarreal Aguilar J.C."/>
            <person name="Widiez T."/>
            <person name="Wong G.K."/>
            <person name="Wymore A."/>
            <person name="Zhang Y."/>
            <person name="Zimmer A.D."/>
            <person name="Quatrano R.S."/>
            <person name="Mayer K.F.X."/>
            <person name="Goodstein D."/>
            <person name="Casacuberta J.M."/>
            <person name="Vandepoele K."/>
            <person name="Reski R."/>
            <person name="Cuming A.C."/>
            <person name="Tuskan G.A."/>
            <person name="Maumus F."/>
            <person name="Salse J."/>
            <person name="Schmutz J."/>
            <person name="Rensing S.A."/>
        </authorList>
    </citation>
    <scope>NUCLEOTIDE SEQUENCE [LARGE SCALE GENOMIC DNA]</scope>
    <source>
        <strain evidence="3 4">cv. Gransden 2004</strain>
    </source>
</reference>
<evidence type="ECO:0000313" key="4">
    <source>
        <dbReference type="Proteomes" id="UP000006727"/>
    </source>
</evidence>
<dbReference type="EMBL" id="ABEU02000005">
    <property type="protein sequence ID" value="PNR53377.1"/>
    <property type="molecule type" value="Genomic_DNA"/>
</dbReference>
<sequence length="48" mass="5896">MIYYYSYSYYYPCGDHYKMFGQSRIEESQPEHDATLDPNELMQEMKKN</sequence>
<reference evidence="3" key="3">
    <citation type="submission" date="2020-12" db="UniProtKB">
        <authorList>
            <consortium name="EnsemblPlants"/>
        </authorList>
    </citation>
    <scope>IDENTIFICATION</scope>
</reference>
<organism evidence="2">
    <name type="scientific">Physcomitrium patens</name>
    <name type="common">Spreading-leaved earth moss</name>
    <name type="synonym">Physcomitrella patens</name>
    <dbReference type="NCBI Taxonomy" id="3218"/>
    <lineage>
        <taxon>Eukaryota</taxon>
        <taxon>Viridiplantae</taxon>
        <taxon>Streptophyta</taxon>
        <taxon>Embryophyta</taxon>
        <taxon>Bryophyta</taxon>
        <taxon>Bryophytina</taxon>
        <taxon>Bryopsida</taxon>
        <taxon>Funariidae</taxon>
        <taxon>Funariales</taxon>
        <taxon>Funariaceae</taxon>
        <taxon>Physcomitrium</taxon>
    </lineage>
</organism>
<proteinExistence type="predicted"/>
<feature type="region of interest" description="Disordered" evidence="1">
    <location>
        <begin position="27"/>
        <end position="48"/>
    </location>
</feature>
<evidence type="ECO:0000313" key="3">
    <source>
        <dbReference type="EnsemblPlants" id="Pp3c5_710V3.1"/>
    </source>
</evidence>
<dbReference type="Proteomes" id="UP000006727">
    <property type="component" value="Chromosome 5"/>
</dbReference>
<dbReference type="AlphaFoldDB" id="A0A2K1KHX4"/>
<dbReference type="Gramene" id="Pp3c5_710V3.1">
    <property type="protein sequence ID" value="Pp3c5_710V3.1"/>
    <property type="gene ID" value="Pp3c5_710"/>
</dbReference>
<protein>
    <submittedName>
        <fullName evidence="2 3">Uncharacterized protein</fullName>
    </submittedName>
</protein>
<keyword evidence="4" id="KW-1185">Reference proteome</keyword>